<evidence type="ECO:0000256" key="1">
    <source>
        <dbReference type="ARBA" id="ARBA00022777"/>
    </source>
</evidence>
<keyword evidence="3" id="KW-0812">Transmembrane</keyword>
<keyword evidence="3" id="KW-0472">Membrane</keyword>
<feature type="transmembrane region" description="Helical" evidence="3">
    <location>
        <begin position="29"/>
        <end position="46"/>
    </location>
</feature>
<evidence type="ECO:0000256" key="3">
    <source>
        <dbReference type="SAM" id="Phobius"/>
    </source>
</evidence>
<feature type="domain" description="Histidine kinase" evidence="4">
    <location>
        <begin position="227"/>
        <end position="400"/>
    </location>
</feature>
<dbReference type="Pfam" id="PF02518">
    <property type="entry name" value="HATPase_c"/>
    <property type="match status" value="1"/>
</dbReference>
<proteinExistence type="predicted"/>
<comment type="caution">
    <text evidence="5">The sequence shown here is derived from an EMBL/GenBank/DDBJ whole genome shotgun (WGS) entry which is preliminary data.</text>
</comment>
<dbReference type="GO" id="GO:0000160">
    <property type="term" value="P:phosphorelay signal transduction system"/>
    <property type="evidence" value="ECO:0007669"/>
    <property type="project" value="UniProtKB-KW"/>
</dbReference>
<reference evidence="5" key="1">
    <citation type="submission" date="2022-05" db="EMBL/GenBank/DDBJ databases">
        <title>Draft genome sequence of Clostridium tertium strain CP3 isolated from Peru.</title>
        <authorList>
            <person name="Hurtado R."/>
            <person name="Lima L."/>
            <person name="Sousa T."/>
            <person name="Jaiswal A.K."/>
            <person name="Tiwari S."/>
            <person name="Maturrano L."/>
            <person name="Brenig B."/>
            <person name="Azevedo V."/>
        </authorList>
    </citation>
    <scope>NUCLEOTIDE SEQUENCE</scope>
    <source>
        <strain evidence="5">CP3</strain>
    </source>
</reference>
<dbReference type="InterPro" id="IPR005467">
    <property type="entry name" value="His_kinase_dom"/>
</dbReference>
<evidence type="ECO:0000313" key="5">
    <source>
        <dbReference type="EMBL" id="MDC4241524.1"/>
    </source>
</evidence>
<keyword evidence="6" id="KW-1185">Reference proteome</keyword>
<feature type="transmembrane region" description="Helical" evidence="3">
    <location>
        <begin position="172"/>
        <end position="190"/>
    </location>
</feature>
<feature type="transmembrane region" description="Helical" evidence="3">
    <location>
        <begin position="6"/>
        <end position="22"/>
    </location>
</feature>
<evidence type="ECO:0000313" key="6">
    <source>
        <dbReference type="Proteomes" id="UP001141183"/>
    </source>
</evidence>
<feature type="transmembrane region" description="Helical" evidence="3">
    <location>
        <begin position="147"/>
        <end position="166"/>
    </location>
</feature>
<protein>
    <submittedName>
        <fullName evidence="5">GHKL domain-containing protein</fullName>
    </submittedName>
</protein>
<evidence type="ECO:0000259" key="4">
    <source>
        <dbReference type="PROSITE" id="PS50109"/>
    </source>
</evidence>
<dbReference type="RefSeq" id="WP_097033492.1">
    <property type="nucleotide sequence ID" value="NZ_BAAACM010000016.1"/>
</dbReference>
<accession>A0A9X4B133</accession>
<keyword evidence="1" id="KW-0808">Transferase</keyword>
<dbReference type="GO" id="GO:0016301">
    <property type="term" value="F:kinase activity"/>
    <property type="evidence" value="ECO:0007669"/>
    <property type="project" value="UniProtKB-KW"/>
</dbReference>
<dbReference type="SMART" id="SM00387">
    <property type="entry name" value="HATPase_c"/>
    <property type="match status" value="1"/>
</dbReference>
<dbReference type="AlphaFoldDB" id="A0A9X4B133"/>
<feature type="transmembrane region" description="Helical" evidence="3">
    <location>
        <begin position="109"/>
        <end position="126"/>
    </location>
</feature>
<dbReference type="SUPFAM" id="SSF55874">
    <property type="entry name" value="ATPase domain of HSP90 chaperone/DNA topoisomerase II/histidine kinase"/>
    <property type="match status" value="1"/>
</dbReference>
<dbReference type="PANTHER" id="PTHR40448">
    <property type="entry name" value="TWO-COMPONENT SENSOR HISTIDINE KINASE"/>
    <property type="match status" value="1"/>
</dbReference>
<dbReference type="GeneID" id="93044366"/>
<keyword evidence="2" id="KW-0902">Two-component regulatory system</keyword>
<feature type="transmembrane region" description="Helical" evidence="3">
    <location>
        <begin position="81"/>
        <end position="103"/>
    </location>
</feature>
<keyword evidence="3" id="KW-1133">Transmembrane helix</keyword>
<dbReference type="Proteomes" id="UP001141183">
    <property type="component" value="Unassembled WGS sequence"/>
</dbReference>
<organism evidence="5 6">
    <name type="scientific">Clostridium tertium</name>
    <dbReference type="NCBI Taxonomy" id="1559"/>
    <lineage>
        <taxon>Bacteria</taxon>
        <taxon>Bacillati</taxon>
        <taxon>Bacillota</taxon>
        <taxon>Clostridia</taxon>
        <taxon>Eubacteriales</taxon>
        <taxon>Clostridiaceae</taxon>
        <taxon>Clostridium</taxon>
    </lineage>
</organism>
<dbReference type="InterPro" id="IPR036890">
    <property type="entry name" value="HATPase_C_sf"/>
</dbReference>
<feature type="transmembrane region" description="Helical" evidence="3">
    <location>
        <begin position="52"/>
        <end position="69"/>
    </location>
</feature>
<dbReference type="EMBL" id="JAMRYU010000016">
    <property type="protein sequence ID" value="MDC4241524.1"/>
    <property type="molecule type" value="Genomic_DNA"/>
</dbReference>
<dbReference type="PROSITE" id="PS50109">
    <property type="entry name" value="HIS_KIN"/>
    <property type="match status" value="1"/>
</dbReference>
<gene>
    <name evidence="5" type="ORF">NE398_15405</name>
</gene>
<dbReference type="Gene3D" id="3.30.565.10">
    <property type="entry name" value="Histidine kinase-like ATPase, C-terminal domain"/>
    <property type="match status" value="1"/>
</dbReference>
<keyword evidence="1" id="KW-0418">Kinase</keyword>
<dbReference type="InterPro" id="IPR003594">
    <property type="entry name" value="HATPase_dom"/>
</dbReference>
<name>A0A9X4B133_9CLOT</name>
<dbReference type="PANTHER" id="PTHR40448:SF1">
    <property type="entry name" value="TWO-COMPONENT SENSOR HISTIDINE KINASE"/>
    <property type="match status" value="1"/>
</dbReference>
<sequence length="415" mass="48019">MDVLMIFIEMMLVVLLYNALFNKNKKENLLKYAIIIAICSVLFYNFKNINVLLVYVILLLAEIIAIAIVDKKDKNLVLTEMVICVVITFALQSTLVTVLYLFTKKTKELAFVQLLFFAISILLIIISYRRYTKKKSLDFEEYIEDNLLISNIFLNIFMFFMIYKIIYDSGEFSNLIVIEINLLILINIFLNVNFYRSLHKTVLKNKSIEVKNAYNPLLDDIIENIRANEHEYKNHINILYSMIQVSKDIPELKNRAKKYIGELDNTNILISVIDIESTMIKAILYSKLVECEQHGIKLNYFIDSNIEESCLDESEITIILSNLLNNAIEATKNSLKKEITIRINKSEKNKIEVINSICGLDISNEEIDGFFKKGFSSKGKGRGYGLYNVKKIVKKYKGDIKGRIIEENLVIEILI</sequence>
<dbReference type="GO" id="GO:0042802">
    <property type="term" value="F:identical protein binding"/>
    <property type="evidence" value="ECO:0007669"/>
    <property type="project" value="TreeGrafter"/>
</dbReference>
<evidence type="ECO:0000256" key="2">
    <source>
        <dbReference type="ARBA" id="ARBA00023012"/>
    </source>
</evidence>